<organism evidence="1 2">
    <name type="scientific">Candidatus Wallbacteria bacterium GWC2_49_35</name>
    <dbReference type="NCBI Taxonomy" id="1817813"/>
    <lineage>
        <taxon>Bacteria</taxon>
        <taxon>Candidatus Walliibacteriota</taxon>
    </lineage>
</organism>
<dbReference type="Gene3D" id="2.60.120.1140">
    <property type="entry name" value="Protein of unknown function DUF192"/>
    <property type="match status" value="1"/>
</dbReference>
<dbReference type="InterPro" id="IPR038695">
    <property type="entry name" value="Saro_0823-like_sf"/>
</dbReference>
<evidence type="ECO:0000313" key="1">
    <source>
        <dbReference type="EMBL" id="OGM01436.1"/>
    </source>
</evidence>
<proteinExistence type="predicted"/>
<sequence length="117" mass="13169">MLKVEKNDGTMISDKILNCDSFCKRALGLMFRTRLETFDGILLTPCSSIHTFFMKMDIDCFFLSGENKVLKVIWRMGPSRLSGFIKGCRRVLELAPGTVGENSISEGDTLIINKINK</sequence>
<dbReference type="AlphaFoldDB" id="A0A1F7WF26"/>
<evidence type="ECO:0008006" key="3">
    <source>
        <dbReference type="Google" id="ProtNLM"/>
    </source>
</evidence>
<dbReference type="EMBL" id="MGFH01000236">
    <property type="protein sequence ID" value="OGM01436.1"/>
    <property type="molecule type" value="Genomic_DNA"/>
</dbReference>
<dbReference type="InterPro" id="IPR003795">
    <property type="entry name" value="DUF192"/>
</dbReference>
<reference evidence="1 2" key="1">
    <citation type="journal article" date="2016" name="Nat. Commun.">
        <title>Thousands of microbial genomes shed light on interconnected biogeochemical processes in an aquifer system.</title>
        <authorList>
            <person name="Anantharaman K."/>
            <person name="Brown C.T."/>
            <person name="Hug L.A."/>
            <person name="Sharon I."/>
            <person name="Castelle C.J."/>
            <person name="Probst A.J."/>
            <person name="Thomas B.C."/>
            <person name="Singh A."/>
            <person name="Wilkins M.J."/>
            <person name="Karaoz U."/>
            <person name="Brodie E.L."/>
            <person name="Williams K.H."/>
            <person name="Hubbard S.S."/>
            <person name="Banfield J.F."/>
        </authorList>
    </citation>
    <scope>NUCLEOTIDE SEQUENCE [LARGE SCALE GENOMIC DNA]</scope>
</reference>
<dbReference type="Pfam" id="PF02643">
    <property type="entry name" value="DUF192"/>
    <property type="match status" value="1"/>
</dbReference>
<name>A0A1F7WF26_9BACT</name>
<comment type="caution">
    <text evidence="1">The sequence shown here is derived from an EMBL/GenBank/DDBJ whole genome shotgun (WGS) entry which is preliminary data.</text>
</comment>
<dbReference type="STRING" id="1817813.A2008_12835"/>
<dbReference type="Proteomes" id="UP000178735">
    <property type="component" value="Unassembled WGS sequence"/>
</dbReference>
<evidence type="ECO:0000313" key="2">
    <source>
        <dbReference type="Proteomes" id="UP000178735"/>
    </source>
</evidence>
<accession>A0A1F7WF26</accession>
<protein>
    <recommendedName>
        <fullName evidence="3">DUF192 domain-containing protein</fullName>
    </recommendedName>
</protein>
<gene>
    <name evidence="1" type="ORF">A2008_12835</name>
</gene>